<organism evidence="1 2">
    <name type="scientific">Fusarium keratoplasticum</name>
    <dbReference type="NCBI Taxonomy" id="1328300"/>
    <lineage>
        <taxon>Eukaryota</taxon>
        <taxon>Fungi</taxon>
        <taxon>Dikarya</taxon>
        <taxon>Ascomycota</taxon>
        <taxon>Pezizomycotina</taxon>
        <taxon>Sordariomycetes</taxon>
        <taxon>Hypocreomycetidae</taxon>
        <taxon>Hypocreales</taxon>
        <taxon>Nectriaceae</taxon>
        <taxon>Fusarium</taxon>
        <taxon>Fusarium solani species complex</taxon>
    </lineage>
</organism>
<evidence type="ECO:0000313" key="1">
    <source>
        <dbReference type="EMBL" id="KAI8655272.1"/>
    </source>
</evidence>
<comment type="caution">
    <text evidence="1">The sequence shown here is derived from an EMBL/GenBank/DDBJ whole genome shotgun (WGS) entry which is preliminary data.</text>
</comment>
<reference evidence="1" key="1">
    <citation type="submission" date="2022-06" db="EMBL/GenBank/DDBJ databases">
        <title>Fusarium solani species complex genomes reveal bases of compartmentalisation and animal pathogenesis.</title>
        <authorList>
            <person name="Tsai I.J."/>
        </authorList>
    </citation>
    <scope>NUCLEOTIDE SEQUENCE</scope>
    <source>
        <strain evidence="1">Fu6.1</strain>
    </source>
</reference>
<gene>
    <name evidence="1" type="ORF">NCS57_01275500</name>
</gene>
<accession>A0ACC0QLD1</accession>
<name>A0ACC0QLD1_9HYPO</name>
<dbReference type="Proteomes" id="UP001065298">
    <property type="component" value="Chromosome 10"/>
</dbReference>
<keyword evidence="2" id="KW-1185">Reference proteome</keyword>
<protein>
    <submittedName>
        <fullName evidence="1">Uncharacterized protein</fullName>
    </submittedName>
</protein>
<dbReference type="EMBL" id="CM046512">
    <property type="protein sequence ID" value="KAI8655272.1"/>
    <property type="molecule type" value="Genomic_DNA"/>
</dbReference>
<proteinExistence type="predicted"/>
<sequence>MASKQKQREPFWLGGAAACMAVCFIFDAAIHPVLSTNTHSRMQVLKSKTSMLNVLYRFAARDGIPSLWTGLSASILRQGTYSTARFGFHTYFSDKLLNYTGAKKLSVTQNIACAGVAGGVAGLVGNPAEVILVRMCADGAKAPAQQFQYSNAIDALARVYRDEGMGAFWKGLTPNIARSVLMNVSQIATYSSAKQYLTGHLGFGDDTKTHAISSLMAGTMATTLCAPADVLKSRIQSSAGKEGLLQVLRSGLREEGALFLMRGWTPAWLRLTPHTVLTFVFMEKLRYLTSFGNNWLGAGIRSAERETLR</sequence>
<evidence type="ECO:0000313" key="2">
    <source>
        <dbReference type="Proteomes" id="UP001065298"/>
    </source>
</evidence>